<dbReference type="Pfam" id="PF00067">
    <property type="entry name" value="p450"/>
    <property type="match status" value="1"/>
</dbReference>
<dbReference type="AlphaFoldDB" id="A0A8H6R821"/>
<feature type="binding site" description="axial binding residue" evidence="6">
    <location>
        <position position="387"/>
    </location>
    <ligand>
        <name>heme</name>
        <dbReference type="ChEBI" id="CHEBI:30413"/>
    </ligand>
    <ligandPart>
        <name>Fe</name>
        <dbReference type="ChEBI" id="CHEBI:18248"/>
    </ligandPart>
</feature>
<evidence type="ECO:0000313" key="9">
    <source>
        <dbReference type="Proteomes" id="UP000660729"/>
    </source>
</evidence>
<evidence type="ECO:0000256" key="6">
    <source>
        <dbReference type="PIRSR" id="PIRSR602403-1"/>
    </source>
</evidence>
<evidence type="ECO:0000313" key="8">
    <source>
        <dbReference type="EMBL" id="KAF7187035.1"/>
    </source>
</evidence>
<evidence type="ECO:0000256" key="7">
    <source>
        <dbReference type="SAM" id="Phobius"/>
    </source>
</evidence>
<accession>A0A8H6R821</accession>
<keyword evidence="5 6" id="KW-0408">Iron</keyword>
<keyword evidence="7" id="KW-1133">Transmembrane helix</keyword>
<dbReference type="GO" id="GO:0016705">
    <property type="term" value="F:oxidoreductase activity, acting on paired donors, with incorporation or reduction of molecular oxygen"/>
    <property type="evidence" value="ECO:0007669"/>
    <property type="project" value="InterPro"/>
</dbReference>
<comment type="caution">
    <text evidence="8">The sequence shown here is derived from an EMBL/GenBank/DDBJ whole genome shotgun (WGS) entry which is preliminary data.</text>
</comment>
<dbReference type="SUPFAM" id="SSF48264">
    <property type="entry name" value="Cytochrome P450"/>
    <property type="match status" value="1"/>
</dbReference>
<dbReference type="GO" id="GO:0004497">
    <property type="term" value="F:monooxygenase activity"/>
    <property type="evidence" value="ECO:0007669"/>
    <property type="project" value="UniProtKB-KW"/>
</dbReference>
<dbReference type="GO" id="GO:0020037">
    <property type="term" value="F:heme binding"/>
    <property type="evidence" value="ECO:0007669"/>
    <property type="project" value="InterPro"/>
</dbReference>
<comment type="similarity">
    <text evidence="2">Belongs to the cytochrome P450 family.</text>
</comment>
<feature type="transmembrane region" description="Helical" evidence="7">
    <location>
        <begin position="12"/>
        <end position="32"/>
    </location>
</feature>
<comment type="cofactor">
    <cofactor evidence="1 6">
        <name>heme</name>
        <dbReference type="ChEBI" id="CHEBI:30413"/>
    </cofactor>
</comment>
<keyword evidence="7" id="KW-0472">Membrane</keyword>
<dbReference type="InterPro" id="IPR001128">
    <property type="entry name" value="Cyt_P450"/>
</dbReference>
<evidence type="ECO:0000256" key="3">
    <source>
        <dbReference type="ARBA" id="ARBA00022617"/>
    </source>
</evidence>
<dbReference type="InterPro" id="IPR036396">
    <property type="entry name" value="Cyt_P450_sf"/>
</dbReference>
<name>A0A8H6R821_9PEZI</name>
<dbReference type="PANTHER" id="PTHR24304">
    <property type="entry name" value="CYTOCHROME P450 FAMILY 7"/>
    <property type="match status" value="1"/>
</dbReference>
<keyword evidence="8" id="KW-0503">Monooxygenase</keyword>
<dbReference type="CDD" id="cd00302">
    <property type="entry name" value="cytochrome_P450"/>
    <property type="match status" value="1"/>
</dbReference>
<dbReference type="EMBL" id="JABCIY010000241">
    <property type="protein sequence ID" value="KAF7187035.1"/>
    <property type="molecule type" value="Genomic_DNA"/>
</dbReference>
<evidence type="ECO:0000256" key="5">
    <source>
        <dbReference type="ARBA" id="ARBA00023004"/>
    </source>
</evidence>
<keyword evidence="3 6" id="KW-0349">Heme</keyword>
<keyword evidence="8" id="KW-0560">Oxidoreductase</keyword>
<dbReference type="InterPro" id="IPR002403">
    <property type="entry name" value="Cyt_P450_E_grp-IV"/>
</dbReference>
<dbReference type="InterPro" id="IPR050529">
    <property type="entry name" value="CYP450_sterol_14alpha_dmase"/>
</dbReference>
<gene>
    <name evidence="8" type="ORF">HII31_11644</name>
</gene>
<evidence type="ECO:0000256" key="2">
    <source>
        <dbReference type="ARBA" id="ARBA00010617"/>
    </source>
</evidence>
<dbReference type="PANTHER" id="PTHR24304:SF2">
    <property type="entry name" value="24-HYDROXYCHOLESTEROL 7-ALPHA-HYDROXYLASE"/>
    <property type="match status" value="1"/>
</dbReference>
<reference evidence="8" key="1">
    <citation type="submission" date="2020-04" db="EMBL/GenBank/DDBJ databases">
        <title>Draft genome resource of the tomato pathogen Pseudocercospora fuligena.</title>
        <authorList>
            <person name="Zaccaron A."/>
        </authorList>
    </citation>
    <scope>NUCLEOTIDE SEQUENCE</scope>
    <source>
        <strain evidence="8">PF001</strain>
    </source>
</reference>
<dbReference type="PRINTS" id="PR00465">
    <property type="entry name" value="EP450IV"/>
</dbReference>
<proteinExistence type="inferred from homology"/>
<dbReference type="Proteomes" id="UP000660729">
    <property type="component" value="Unassembled WGS sequence"/>
</dbReference>
<dbReference type="OrthoDB" id="1055148at2759"/>
<sequence>MDFLALSRGHTYAAPAAICILAVMTSLGLYLFRKPPFPKNAPQRYTEAYAALLGGVPEVRENNSLMGEQAAGDSAFNVFFRKGLTDLTKTNQLRRGLPQLLKDARNMLDDIVKNANGLTDPFDSIYRMVFQFTMRTVACDEIGDDPVLVSRFLTNFEAIEQAATPLSIMFPWLPLPSKLKRMYAGAQLYMIVKKVMDEREKTGIKQDDALQYLIDSEKSITEIITFVIGALFAGLLNSGINAAWVVCYLANNDEWMQRVRDEIDEVAERHCPDASLPLKDRLMRIPIEAWETEFPMIDLCLKESIRLQLKGTAFRKNLTNQEIAINKRGEVIPPGAYAALATADIHYDSNIYPEPERFDPGRYLPDRAEDKKEHYGWMGWGLARHPCVGMKFAKLENNVIVAFFLAYFSDIQLADEMGNPKAKVSRTDLNRHTASKPETPMFLKYKVRQD</sequence>
<dbReference type="Gene3D" id="1.10.630.10">
    <property type="entry name" value="Cytochrome P450"/>
    <property type="match status" value="1"/>
</dbReference>
<keyword evidence="9" id="KW-1185">Reference proteome</keyword>
<organism evidence="8 9">
    <name type="scientific">Pseudocercospora fuligena</name>
    <dbReference type="NCBI Taxonomy" id="685502"/>
    <lineage>
        <taxon>Eukaryota</taxon>
        <taxon>Fungi</taxon>
        <taxon>Dikarya</taxon>
        <taxon>Ascomycota</taxon>
        <taxon>Pezizomycotina</taxon>
        <taxon>Dothideomycetes</taxon>
        <taxon>Dothideomycetidae</taxon>
        <taxon>Mycosphaerellales</taxon>
        <taxon>Mycosphaerellaceae</taxon>
        <taxon>Pseudocercospora</taxon>
    </lineage>
</organism>
<evidence type="ECO:0000256" key="4">
    <source>
        <dbReference type="ARBA" id="ARBA00022723"/>
    </source>
</evidence>
<keyword evidence="4 6" id="KW-0479">Metal-binding</keyword>
<feature type="transmembrane region" description="Helical" evidence="7">
    <location>
        <begin position="223"/>
        <end position="246"/>
    </location>
</feature>
<protein>
    <submittedName>
        <fullName evidence="8">Cytochrome P450 monooxygenase</fullName>
    </submittedName>
</protein>
<evidence type="ECO:0000256" key="1">
    <source>
        <dbReference type="ARBA" id="ARBA00001971"/>
    </source>
</evidence>
<keyword evidence="7" id="KW-0812">Transmembrane</keyword>
<dbReference type="GO" id="GO:0005506">
    <property type="term" value="F:iron ion binding"/>
    <property type="evidence" value="ECO:0007669"/>
    <property type="project" value="InterPro"/>
</dbReference>